<comment type="caution">
    <text evidence="4">The sequence shown here is derived from an EMBL/GenBank/DDBJ whole genome shotgun (WGS) entry which is preliminary data.</text>
</comment>
<dbReference type="NCBIfam" id="TIGR01509">
    <property type="entry name" value="HAD-SF-IA-v3"/>
    <property type="match status" value="1"/>
</dbReference>
<dbReference type="EMBL" id="JAHLQJ010000001">
    <property type="protein sequence ID" value="MBU5670223.1"/>
    <property type="molecule type" value="Genomic_DNA"/>
</dbReference>
<dbReference type="SFLD" id="SFLDG01135">
    <property type="entry name" value="C1.5.6:_HAD__Beta-PGM__Phospha"/>
    <property type="match status" value="1"/>
</dbReference>
<evidence type="ECO:0000256" key="2">
    <source>
        <dbReference type="ARBA" id="ARBA00022842"/>
    </source>
</evidence>
<evidence type="ECO:0000313" key="4">
    <source>
        <dbReference type="EMBL" id="MBU5670223.1"/>
    </source>
</evidence>
<dbReference type="SFLD" id="SFLDS00003">
    <property type="entry name" value="Haloacid_Dehalogenase"/>
    <property type="match status" value="1"/>
</dbReference>
<evidence type="ECO:0000313" key="5">
    <source>
        <dbReference type="Proteomes" id="UP000743001"/>
    </source>
</evidence>
<gene>
    <name evidence="4" type="primary">pgmB</name>
    <name evidence="4" type="ORF">KQJ23_00120</name>
</gene>
<dbReference type="InterPro" id="IPR010972">
    <property type="entry name" value="Beta-PGM"/>
</dbReference>
<keyword evidence="3" id="KW-0119">Carbohydrate metabolism</keyword>
<reference evidence="4 5" key="1">
    <citation type="submission" date="2021-06" db="EMBL/GenBank/DDBJ databases">
        <authorList>
            <person name="Sun Q."/>
            <person name="Li D."/>
        </authorList>
    </citation>
    <scope>NUCLEOTIDE SEQUENCE [LARGE SCALE GENOMIC DNA]</scope>
    <source>
        <strain evidence="4 5">MSJ-6</strain>
    </source>
</reference>
<protein>
    <submittedName>
        <fullName evidence="4">Beta-phosphoglucomutase</fullName>
        <ecNumber evidence="4">5.4.2.6</ecNumber>
    </submittedName>
</protein>
<keyword evidence="2" id="KW-0460">Magnesium</keyword>
<dbReference type="InterPro" id="IPR051600">
    <property type="entry name" value="Beta-PGM-like"/>
</dbReference>
<dbReference type="EC" id="5.4.2.6" evidence="4"/>
<dbReference type="SFLD" id="SFLDG01129">
    <property type="entry name" value="C1.5:_HAD__Beta-PGM__Phosphata"/>
    <property type="match status" value="1"/>
</dbReference>
<dbReference type="Proteomes" id="UP000743001">
    <property type="component" value="Unassembled WGS sequence"/>
</dbReference>
<dbReference type="CDD" id="cd02598">
    <property type="entry name" value="HAD_BPGM"/>
    <property type="match status" value="1"/>
</dbReference>
<proteinExistence type="predicted"/>
<sequence>MQPQAFIFDLDGVITDTAEFHYLAWKQVGEELGISVDRELNEQLKGVSRLESLERILSASPHPLSLSDAEKEQWATRKNNHYRELIEAIRPSDILPGITELLEEIQASKLRIALGSASRNATFVLDKLGLTEAFEYIVDPGRIAFGKPHPETFLNAADALGVPYAACIGVEDSEAGIEAINQAGMFSVGVGAPAFLHEADYLVPDTSRLKLEEIRKAYSDQGTR</sequence>
<accession>A0ABS6FJ71</accession>
<keyword evidence="5" id="KW-1185">Reference proteome</keyword>
<evidence type="ECO:0000256" key="1">
    <source>
        <dbReference type="ARBA" id="ARBA00022723"/>
    </source>
</evidence>
<dbReference type="Pfam" id="PF00702">
    <property type="entry name" value="Hydrolase"/>
    <property type="match status" value="1"/>
</dbReference>
<dbReference type="InterPro" id="IPR010976">
    <property type="entry name" value="B-phosphoglucomutase_hydrolase"/>
</dbReference>
<dbReference type="GO" id="GO:0008801">
    <property type="term" value="F:beta-phosphoglucomutase activity"/>
    <property type="evidence" value="ECO:0007669"/>
    <property type="project" value="UniProtKB-EC"/>
</dbReference>
<dbReference type="InterPro" id="IPR006439">
    <property type="entry name" value="HAD-SF_hydro_IA"/>
</dbReference>
<dbReference type="SFLD" id="SFLDF00046">
    <property type="entry name" value="beta-phosphoglucomutase"/>
    <property type="match status" value="1"/>
</dbReference>
<dbReference type="PANTHER" id="PTHR46193:SF18">
    <property type="entry name" value="HEXITOL PHOSPHATASE B"/>
    <property type="match status" value="1"/>
</dbReference>
<dbReference type="NCBIfam" id="TIGR01990">
    <property type="entry name" value="bPGM"/>
    <property type="match status" value="1"/>
</dbReference>
<dbReference type="PANTHER" id="PTHR46193">
    <property type="entry name" value="6-PHOSPHOGLUCONATE PHOSPHATASE"/>
    <property type="match status" value="1"/>
</dbReference>
<dbReference type="RefSeq" id="WP_216476569.1">
    <property type="nucleotide sequence ID" value="NZ_JAHLQJ010000001.1"/>
</dbReference>
<keyword evidence="4" id="KW-0413">Isomerase</keyword>
<evidence type="ECO:0000256" key="3">
    <source>
        <dbReference type="ARBA" id="ARBA00023277"/>
    </source>
</evidence>
<keyword evidence="1" id="KW-0479">Metal-binding</keyword>
<dbReference type="NCBIfam" id="TIGR02009">
    <property type="entry name" value="PGMB-YQAB-SF"/>
    <property type="match status" value="1"/>
</dbReference>
<organism evidence="4 5">
    <name type="scientific">Paenibacillus brevis</name>
    <dbReference type="NCBI Taxonomy" id="2841508"/>
    <lineage>
        <taxon>Bacteria</taxon>
        <taxon>Bacillati</taxon>
        <taxon>Bacillota</taxon>
        <taxon>Bacilli</taxon>
        <taxon>Bacillales</taxon>
        <taxon>Paenibacillaceae</taxon>
        <taxon>Paenibacillus</taxon>
    </lineage>
</organism>
<name>A0ABS6FJ71_9BACL</name>